<proteinExistence type="predicted"/>
<dbReference type="EMBL" id="SUNJ01010417">
    <property type="protein sequence ID" value="TPP59669.1"/>
    <property type="molecule type" value="Genomic_DNA"/>
</dbReference>
<evidence type="ECO:0000313" key="2">
    <source>
        <dbReference type="Proteomes" id="UP000316759"/>
    </source>
</evidence>
<gene>
    <name evidence="1" type="ORF">FGIG_09411</name>
</gene>
<accession>A0A504YHD9</accession>
<keyword evidence="2" id="KW-1185">Reference proteome</keyword>
<dbReference type="AlphaFoldDB" id="A0A504YHD9"/>
<feature type="non-terminal residue" evidence="1">
    <location>
        <position position="1"/>
    </location>
</feature>
<protein>
    <submittedName>
        <fullName evidence="1">Uncharacterized protein</fullName>
    </submittedName>
</protein>
<organism evidence="1 2">
    <name type="scientific">Fasciola gigantica</name>
    <name type="common">Giant liver fluke</name>
    <dbReference type="NCBI Taxonomy" id="46835"/>
    <lineage>
        <taxon>Eukaryota</taxon>
        <taxon>Metazoa</taxon>
        <taxon>Spiralia</taxon>
        <taxon>Lophotrochozoa</taxon>
        <taxon>Platyhelminthes</taxon>
        <taxon>Trematoda</taxon>
        <taxon>Digenea</taxon>
        <taxon>Plagiorchiida</taxon>
        <taxon>Echinostomata</taxon>
        <taxon>Echinostomatoidea</taxon>
        <taxon>Fasciolidae</taxon>
        <taxon>Fasciola</taxon>
    </lineage>
</organism>
<dbReference type="Proteomes" id="UP000316759">
    <property type="component" value="Unassembled WGS sequence"/>
</dbReference>
<comment type="caution">
    <text evidence="1">The sequence shown here is derived from an EMBL/GenBank/DDBJ whole genome shotgun (WGS) entry which is preliminary data.</text>
</comment>
<evidence type="ECO:0000313" key="1">
    <source>
        <dbReference type="EMBL" id="TPP59669.1"/>
    </source>
</evidence>
<reference evidence="1 2" key="1">
    <citation type="submission" date="2019-04" db="EMBL/GenBank/DDBJ databases">
        <title>Annotation for the trematode Fasciola gigantica.</title>
        <authorList>
            <person name="Choi Y.-J."/>
        </authorList>
    </citation>
    <scope>NUCLEOTIDE SEQUENCE [LARGE SCALE GENOMIC DNA]</scope>
    <source>
        <strain evidence="1">Uganda_cow_1</strain>
    </source>
</reference>
<name>A0A504YHD9_FASGI</name>
<sequence length="257" mass="29424">VEASYSDRSNVGIPWTANVRTGPYGIKEHEPAESFRINRNQISGPTNFVQPRKMYDIGRLQTHRQKQFYSRPKPTGPKESSYALIDREKRMKSKQMERIMSRNRLKQVGAEALDKPNLDRKSARTELTIKRPVSRFQKAQSESLLNRTDSSRNLAPIYRPPQKVRFAAEKNIKPECSLQANSCESQKLSRGPKSWTSASSLDTLPTTLSRHKSHVLKSANIRRQFDNMTLSGLARNSHNAISDAKLSRFRKQDITTR</sequence>